<dbReference type="EMBL" id="CAICTM010000011">
    <property type="protein sequence ID" value="CAB9496921.1"/>
    <property type="molecule type" value="Genomic_DNA"/>
</dbReference>
<dbReference type="Proteomes" id="UP001153069">
    <property type="component" value="Unassembled WGS sequence"/>
</dbReference>
<feature type="compositionally biased region" description="Polar residues" evidence="2">
    <location>
        <begin position="108"/>
        <end position="140"/>
    </location>
</feature>
<comment type="caution">
    <text evidence="3">The sequence shown here is derived from an EMBL/GenBank/DDBJ whole genome shotgun (WGS) entry which is preliminary data.</text>
</comment>
<accession>A0A9N8D9Z3</accession>
<gene>
    <name evidence="3" type="ORF">SEMRO_11_G008810.1</name>
</gene>
<evidence type="ECO:0000256" key="2">
    <source>
        <dbReference type="SAM" id="MobiDB-lite"/>
    </source>
</evidence>
<sequence>MLTVTPTNLDEASSFGNSGGTHDDVDCISEGSLVNDEGEWRVVTAEGLESTQGVLILDGEEASPTSTNNTNGDALNLSVPGTDSVPTIVGSIDGLPSAANNNHPPSPTVTDLNENSNGGVEATTQTLPTRTQEASTSTLNHTKDSSTTPSNNTNKSRLVHFLVPTAAVAALLFAPTMASVRLYGTIQQLQEEHFNLQAQHFNLQNKKLDLEVKLILMTDEKEHLHTTVQQQEQDMMDIEAEKCDLLVEVATLQDQVDTLERKHKEDALRWDDCHATVQQQEQDMMDFDSEKWDLLVQVAILQGQVDTLEQEAERKRKEEALRWDDCHDPSDTVVLVDNCWLSANVQFGNCANDAKEAVKNLFEHFDPWGNSSTDFTNSSTWASAFTEPIASASFQRKEEEEEESVTNLMKKKLDLLGKALWWNAWGNSSTTFSNSSTWAHAITDPFASASFQRKEKDEEESVANLMMKKMDLLAKALWWNATTAEQPHKNASTSREEDEIASFFSKMEANGKSWLKESIFPLFATSEEPQQKPEEDDVFGGFSDFVAAAGKLTKIAGEAFMATEKVVEWNQTSYTMNDLVNLAKHAFEEASLTQAGTGM</sequence>
<evidence type="ECO:0000256" key="1">
    <source>
        <dbReference type="SAM" id="Coils"/>
    </source>
</evidence>
<reference evidence="3" key="1">
    <citation type="submission" date="2020-06" db="EMBL/GenBank/DDBJ databases">
        <authorList>
            <consortium name="Plant Systems Biology data submission"/>
        </authorList>
    </citation>
    <scope>NUCLEOTIDE SEQUENCE</scope>
    <source>
        <strain evidence="3">D6</strain>
    </source>
</reference>
<name>A0A9N8D9Z3_9STRA</name>
<proteinExistence type="predicted"/>
<keyword evidence="1" id="KW-0175">Coiled coil</keyword>
<feature type="region of interest" description="Disordered" evidence="2">
    <location>
        <begin position="1"/>
        <end position="24"/>
    </location>
</feature>
<feature type="compositionally biased region" description="Low complexity" evidence="2">
    <location>
        <begin position="145"/>
        <end position="154"/>
    </location>
</feature>
<protein>
    <submittedName>
        <fullName evidence="3">Uncharacterized protein</fullName>
    </submittedName>
</protein>
<feature type="compositionally biased region" description="Polar residues" evidence="2">
    <location>
        <begin position="1"/>
        <end position="16"/>
    </location>
</feature>
<keyword evidence="4" id="KW-1185">Reference proteome</keyword>
<dbReference type="AlphaFoldDB" id="A0A9N8D9Z3"/>
<feature type="region of interest" description="Disordered" evidence="2">
    <location>
        <begin position="95"/>
        <end position="154"/>
    </location>
</feature>
<organism evidence="3 4">
    <name type="scientific">Seminavis robusta</name>
    <dbReference type="NCBI Taxonomy" id="568900"/>
    <lineage>
        <taxon>Eukaryota</taxon>
        <taxon>Sar</taxon>
        <taxon>Stramenopiles</taxon>
        <taxon>Ochrophyta</taxon>
        <taxon>Bacillariophyta</taxon>
        <taxon>Bacillariophyceae</taxon>
        <taxon>Bacillariophycidae</taxon>
        <taxon>Naviculales</taxon>
        <taxon>Naviculaceae</taxon>
        <taxon>Seminavis</taxon>
    </lineage>
</organism>
<feature type="coiled-coil region" evidence="1">
    <location>
        <begin position="186"/>
        <end position="269"/>
    </location>
</feature>
<evidence type="ECO:0000313" key="3">
    <source>
        <dbReference type="EMBL" id="CAB9496921.1"/>
    </source>
</evidence>
<evidence type="ECO:0000313" key="4">
    <source>
        <dbReference type="Proteomes" id="UP001153069"/>
    </source>
</evidence>